<name>A0ACB0KMA0_TRIPR</name>
<dbReference type="EMBL" id="CASHSV030000206">
    <property type="protein sequence ID" value="CAJ2656507.1"/>
    <property type="molecule type" value="Genomic_DNA"/>
</dbReference>
<keyword evidence="2" id="KW-1185">Reference proteome</keyword>
<gene>
    <name evidence="1" type="ORF">MILVUS5_LOCUS23251</name>
</gene>
<accession>A0ACB0KMA0</accession>
<protein>
    <submittedName>
        <fullName evidence="1">Uncharacterized protein</fullName>
    </submittedName>
</protein>
<reference evidence="1" key="1">
    <citation type="submission" date="2023-10" db="EMBL/GenBank/DDBJ databases">
        <authorList>
            <person name="Rodriguez Cubillos JULIANA M."/>
            <person name="De Vega J."/>
        </authorList>
    </citation>
    <scope>NUCLEOTIDE SEQUENCE</scope>
</reference>
<sequence length="309" mass="32156">MDNEEIPSVPSTPATPGTPGAPLFGAFKSERNGNASVVSRSKSLLKNLKCFSVQEWTLEDGALPKVSCSLPPPPVPLAKKVGAEFIGTFILMFAGISTAIVNQKIHNSETLIGCAGATGLAVMIIILSTGHISGAHLNPAVTISFAALKHFPWKNVPLYIGAQVLASICASYTLKGVFHPFMNGGVTVPSVEYGQAFALEFIISFNLMFVVTAVATDTRAVGELAGIAVGATVMLNILIAGPGTGGSMNPVRTLGPAIATNNYKGLWIYLVAPIIGALAGAGAYTAVKLHDEEFNSEVKDSSAPGSFRR</sequence>
<evidence type="ECO:0000313" key="2">
    <source>
        <dbReference type="Proteomes" id="UP001177021"/>
    </source>
</evidence>
<proteinExistence type="predicted"/>
<dbReference type="Proteomes" id="UP001177021">
    <property type="component" value="Unassembled WGS sequence"/>
</dbReference>
<evidence type="ECO:0000313" key="1">
    <source>
        <dbReference type="EMBL" id="CAJ2656507.1"/>
    </source>
</evidence>
<organism evidence="1 2">
    <name type="scientific">Trifolium pratense</name>
    <name type="common">Red clover</name>
    <dbReference type="NCBI Taxonomy" id="57577"/>
    <lineage>
        <taxon>Eukaryota</taxon>
        <taxon>Viridiplantae</taxon>
        <taxon>Streptophyta</taxon>
        <taxon>Embryophyta</taxon>
        <taxon>Tracheophyta</taxon>
        <taxon>Spermatophyta</taxon>
        <taxon>Magnoliopsida</taxon>
        <taxon>eudicotyledons</taxon>
        <taxon>Gunneridae</taxon>
        <taxon>Pentapetalae</taxon>
        <taxon>rosids</taxon>
        <taxon>fabids</taxon>
        <taxon>Fabales</taxon>
        <taxon>Fabaceae</taxon>
        <taxon>Papilionoideae</taxon>
        <taxon>50 kb inversion clade</taxon>
        <taxon>NPAAA clade</taxon>
        <taxon>Hologalegina</taxon>
        <taxon>IRL clade</taxon>
        <taxon>Trifolieae</taxon>
        <taxon>Trifolium</taxon>
    </lineage>
</organism>
<comment type="caution">
    <text evidence="1">The sequence shown here is derived from an EMBL/GenBank/DDBJ whole genome shotgun (WGS) entry which is preliminary data.</text>
</comment>